<gene>
    <name evidence="1" type="ORF">Tci_671929</name>
</gene>
<proteinExistence type="predicted"/>
<dbReference type="PANTHER" id="PTHR46890">
    <property type="entry name" value="NON-LTR RETROLELEMENT REVERSE TRANSCRIPTASE-LIKE PROTEIN-RELATED"/>
    <property type="match status" value="1"/>
</dbReference>
<name>A0A699KNT5_TANCI</name>
<dbReference type="InterPro" id="IPR036691">
    <property type="entry name" value="Endo/exonu/phosph_ase_sf"/>
</dbReference>
<feature type="non-terminal residue" evidence="1">
    <location>
        <position position="402"/>
    </location>
</feature>
<dbReference type="EMBL" id="BKCJ010530634">
    <property type="protein sequence ID" value="GFA99957.1"/>
    <property type="molecule type" value="Genomic_DNA"/>
</dbReference>
<comment type="caution">
    <text evidence="1">The sequence shown here is derived from an EMBL/GenBank/DDBJ whole genome shotgun (WGS) entry which is preliminary data.</text>
</comment>
<accession>A0A699KNT5</accession>
<evidence type="ECO:0000313" key="1">
    <source>
        <dbReference type="EMBL" id="GFA99957.1"/>
    </source>
</evidence>
<keyword evidence="1" id="KW-0548">Nucleotidyltransferase</keyword>
<dbReference type="InterPro" id="IPR052343">
    <property type="entry name" value="Retrotransposon-Effector_Assoc"/>
</dbReference>
<sequence>MIDNFCVKNCWGNFSFEFVCGPFVGNSGGTLCAWDPRMFHKHNSTISNYFVAIQGDWIPSAKRYLIISVYDPQEAFVKRMLWSYLNHVIERWNGETILMGDFNEVRYKEERFGTIYNNHNALAFNSFISSSGLEDVRLRGATSLVPNRLWVRDKKESASMKKSQLKEATEIAQKVKINWSIEGNENSKFFHGMLNKKRNQHAISGILSEGNWIEDPNSVKNEILSHFNERFDSPCSSRLILDGEFLNKLSADQNLDLERNVTNEEIKRAMWDCGTNKSPRPDGFTFGFYRRYWDTIKKDVEAVSYFFTSGTFPKGGNAYFIALNPKMQDAKVVKYYRPISLIGSLYKIIVKILANRLVGVLKDLVNKVQSAFIVNRQILDGPFILDELIHWCNSKKKETMIF</sequence>
<dbReference type="SUPFAM" id="SSF56219">
    <property type="entry name" value="DNase I-like"/>
    <property type="match status" value="1"/>
</dbReference>
<reference evidence="1" key="1">
    <citation type="journal article" date="2019" name="Sci. Rep.">
        <title>Draft genome of Tanacetum cinerariifolium, the natural source of mosquito coil.</title>
        <authorList>
            <person name="Yamashiro T."/>
            <person name="Shiraishi A."/>
            <person name="Satake H."/>
            <person name="Nakayama K."/>
        </authorList>
    </citation>
    <scope>NUCLEOTIDE SEQUENCE</scope>
</reference>
<dbReference type="PANTHER" id="PTHR46890:SF50">
    <property type="entry name" value="RNA-DIRECTED DNA POLYMERASE, EUKARYOTA, REVERSE TRANSCRIPTASE ZINC-BINDING DOMAIN PROTEIN-RELATED"/>
    <property type="match status" value="1"/>
</dbReference>
<dbReference type="GO" id="GO:0003964">
    <property type="term" value="F:RNA-directed DNA polymerase activity"/>
    <property type="evidence" value="ECO:0007669"/>
    <property type="project" value="UniProtKB-KW"/>
</dbReference>
<keyword evidence="1" id="KW-0808">Transferase</keyword>
<keyword evidence="1" id="KW-0695">RNA-directed DNA polymerase</keyword>
<organism evidence="1">
    <name type="scientific">Tanacetum cinerariifolium</name>
    <name type="common">Dalmatian daisy</name>
    <name type="synonym">Chrysanthemum cinerariifolium</name>
    <dbReference type="NCBI Taxonomy" id="118510"/>
    <lineage>
        <taxon>Eukaryota</taxon>
        <taxon>Viridiplantae</taxon>
        <taxon>Streptophyta</taxon>
        <taxon>Embryophyta</taxon>
        <taxon>Tracheophyta</taxon>
        <taxon>Spermatophyta</taxon>
        <taxon>Magnoliopsida</taxon>
        <taxon>eudicotyledons</taxon>
        <taxon>Gunneridae</taxon>
        <taxon>Pentapetalae</taxon>
        <taxon>asterids</taxon>
        <taxon>campanulids</taxon>
        <taxon>Asterales</taxon>
        <taxon>Asteraceae</taxon>
        <taxon>Asteroideae</taxon>
        <taxon>Anthemideae</taxon>
        <taxon>Anthemidinae</taxon>
        <taxon>Tanacetum</taxon>
    </lineage>
</organism>
<protein>
    <submittedName>
        <fullName evidence="1">RNA-directed DNA polymerase, eukaryota, reverse transcriptase zinc-binding domain protein</fullName>
    </submittedName>
</protein>
<dbReference type="AlphaFoldDB" id="A0A699KNT5"/>
<dbReference type="Gene3D" id="3.60.10.10">
    <property type="entry name" value="Endonuclease/exonuclease/phosphatase"/>
    <property type="match status" value="1"/>
</dbReference>